<organism evidence="3 4">
    <name type="scientific">Trypanosoma brucei gambiense (strain MHOM/CI/86/DAL972)</name>
    <dbReference type="NCBI Taxonomy" id="679716"/>
    <lineage>
        <taxon>Eukaryota</taxon>
        <taxon>Discoba</taxon>
        <taxon>Euglenozoa</taxon>
        <taxon>Kinetoplastea</taxon>
        <taxon>Metakinetoplastina</taxon>
        <taxon>Trypanosomatida</taxon>
        <taxon>Trypanosomatidae</taxon>
        <taxon>Trypanosoma</taxon>
    </lineage>
</organism>
<feature type="transmembrane region" description="Helical" evidence="2">
    <location>
        <begin position="206"/>
        <end position="227"/>
    </location>
</feature>
<evidence type="ECO:0000313" key="3">
    <source>
        <dbReference type="EMBL" id="CBH15801.1"/>
    </source>
</evidence>
<dbReference type="RefSeq" id="XP_011778065.1">
    <property type="nucleotide sequence ID" value="XM_011779763.1"/>
</dbReference>
<feature type="compositionally biased region" description="Low complexity" evidence="1">
    <location>
        <begin position="480"/>
        <end position="489"/>
    </location>
</feature>
<keyword evidence="2" id="KW-0812">Transmembrane</keyword>
<dbReference type="AlphaFoldDB" id="D0A3F7"/>
<evidence type="ECO:0000313" key="4">
    <source>
        <dbReference type="Proteomes" id="UP000002316"/>
    </source>
</evidence>
<evidence type="ECO:0000256" key="1">
    <source>
        <dbReference type="SAM" id="MobiDB-lite"/>
    </source>
</evidence>
<gene>
    <name evidence="3" type="ORF">TbgDal_X8920</name>
</gene>
<reference evidence="4" key="1">
    <citation type="journal article" date="2010" name="PLoS Negl. Trop. Dis.">
        <title>The genome sequence of Trypanosoma brucei gambiense, causative agent of chronic human african trypanosomiasis.</title>
        <authorList>
            <person name="Jackson A.P."/>
            <person name="Sanders M."/>
            <person name="Berry A."/>
            <person name="McQuillan J."/>
            <person name="Aslett M.A."/>
            <person name="Quail M.A."/>
            <person name="Chukualim B."/>
            <person name="Capewell P."/>
            <person name="MacLeod A."/>
            <person name="Melville S.E."/>
            <person name="Gibson W."/>
            <person name="Barry J.D."/>
            <person name="Berriman M."/>
            <person name="Hertz-Fowler C."/>
        </authorList>
    </citation>
    <scope>NUCLEOTIDE SEQUENCE [LARGE SCALE GENOMIC DNA]</scope>
    <source>
        <strain evidence="4">MHOM/CI/86/DAL972</strain>
    </source>
</reference>
<dbReference type="Proteomes" id="UP000002316">
    <property type="component" value="Chromosome 10"/>
</dbReference>
<dbReference type="EMBL" id="FN554973">
    <property type="protein sequence ID" value="CBH15801.1"/>
    <property type="molecule type" value="Genomic_DNA"/>
</dbReference>
<evidence type="ECO:0000256" key="2">
    <source>
        <dbReference type="SAM" id="Phobius"/>
    </source>
</evidence>
<proteinExistence type="predicted"/>
<keyword evidence="2" id="KW-1133">Transmembrane helix</keyword>
<keyword evidence="2" id="KW-0472">Membrane</keyword>
<dbReference type="OrthoDB" id="271885at2759"/>
<protein>
    <submittedName>
        <fullName evidence="3">Uncharacterized protein</fullName>
    </submittedName>
</protein>
<dbReference type="KEGG" id="tbg:TbgDal_X8920"/>
<feature type="transmembrane region" description="Helical" evidence="2">
    <location>
        <begin position="137"/>
        <end position="162"/>
    </location>
</feature>
<sequence>MFFVFPFPTSPRQRVERVMRVLYQLGAAIFVISYVVLLTEADVRLQAGMHGSFSAPGANLSDSLEMVMSNCEYEGIMSIYGVGVVVGVNAKSLPFAIISMLQHMRAVLVVQFLAALNGVAGGYCYSTNIRHMHLFGLHVPVHLILNVLAYVLTVTIIALVAVSGPVRSYYSAILEFCAAKLAEEDNEKLLESGFDGFHLFGTRLEWAMGAAIVNLIIYTIGLVTRVYKSHDPAIALFSMSDVPWEKTGIRLSVDKAALSIHTAARERIISEARDAIGRGERVRIVRSYALMTEADYNEQVEEMRRLFATRAQEEQFKNMHSLLEDEPHAGGSAMHWGSSGLQKAEPLRPDGTPVVQGVGDTVPPFGSGMMGRGADNLADVFNVDNLSDLSLNRAGLAPGAVGGFDASVGDNQAATVQQWQRPGSIGYPDVFGGERQNESTAFGDGGTAFTPDALQGNDDFSHAFTNISDTRRVVSRRRTATGAVAGTRANGSHEPHNLSGEELWDVSNLGDDNALSPRIDSPDAL</sequence>
<accession>D0A3F7</accession>
<dbReference type="GeneID" id="23866012"/>
<name>D0A3F7_TRYB9</name>
<feature type="region of interest" description="Disordered" evidence="1">
    <location>
        <begin position="480"/>
        <end position="499"/>
    </location>
</feature>
<feature type="transmembrane region" description="Helical" evidence="2">
    <location>
        <begin position="21"/>
        <end position="39"/>
    </location>
</feature>
<feature type="transmembrane region" description="Helical" evidence="2">
    <location>
        <begin position="106"/>
        <end position="125"/>
    </location>
</feature>